<sequence>MDRRKFIALGATAVTAAGLTACQGNGPGATTGNNDSGGNGGTAAKTLIVYCGADTNIQDLWTKTLIPGFEQANKDAKINFQFDLHGQNSDQVLNKIAAATQQGKDPGVDFVESMGKQAGAADLLADPSGKVSNLSQILPDLQKAAEKNSIAYRGSSVLLAYLPDKVPSPPRSLDELLDWIKKNPGKFAYNSPDTGGSGDSFVQTVLGKYLSPDVLEKMNTGYHKDLESHWDKGFQVLADLNKSMYQKGVYPNGNNGTLELLLQKQIWMCPAWSDQFISGRDSGVVPKDAKAVQITDPSFTGGGTYCGVLKASKHQDVGFKLANWLLEPAQQAAIAKAIAGYPAIPMDKLPEDVKSEFADADPGNLRPGFNSDMDADMKSEWQQKVPGH</sequence>
<dbReference type="SUPFAM" id="SSF53850">
    <property type="entry name" value="Periplasmic binding protein-like II"/>
    <property type="match status" value="1"/>
</dbReference>
<dbReference type="PANTHER" id="PTHR42779:SF1">
    <property type="entry name" value="PROTEIN YNJB"/>
    <property type="match status" value="1"/>
</dbReference>
<dbReference type="PANTHER" id="PTHR42779">
    <property type="entry name" value="PROTEIN YNJB"/>
    <property type="match status" value="1"/>
</dbReference>
<evidence type="ECO:0000313" key="2">
    <source>
        <dbReference type="EMBL" id="QDP95924.1"/>
    </source>
</evidence>
<dbReference type="Pfam" id="PF13416">
    <property type="entry name" value="SBP_bac_8"/>
    <property type="match status" value="1"/>
</dbReference>
<dbReference type="PROSITE" id="PS51257">
    <property type="entry name" value="PROKAR_LIPOPROTEIN"/>
    <property type="match status" value="1"/>
</dbReference>
<dbReference type="InterPro" id="IPR006059">
    <property type="entry name" value="SBP"/>
</dbReference>
<feature type="region of interest" description="Disordered" evidence="1">
    <location>
        <begin position="358"/>
        <end position="388"/>
    </location>
</feature>
<dbReference type="KEGG" id="mik:FOE78_08450"/>
<evidence type="ECO:0000313" key="3">
    <source>
        <dbReference type="Proteomes" id="UP000319263"/>
    </source>
</evidence>
<evidence type="ECO:0000256" key="1">
    <source>
        <dbReference type="SAM" id="MobiDB-lite"/>
    </source>
</evidence>
<accession>A0A516PXL7</accession>
<protein>
    <submittedName>
        <fullName evidence="2">Extracellular solute-binding protein</fullName>
    </submittedName>
</protein>
<reference evidence="2 3" key="1">
    <citation type="submission" date="2019-07" db="EMBL/GenBank/DDBJ databases">
        <title>Microlunatus dokdonensis sp. nov. isolated from the rhizospheric soil of the wild plant Elymus tsukushiensis.</title>
        <authorList>
            <person name="Ghim S.-Y."/>
            <person name="Hwang Y.-J."/>
            <person name="Son J.-S."/>
            <person name="Shin J.-H."/>
        </authorList>
    </citation>
    <scope>NUCLEOTIDE SEQUENCE [LARGE SCALE GENOMIC DNA]</scope>
    <source>
        <strain evidence="2 3">KUDC0627</strain>
    </source>
</reference>
<dbReference type="EMBL" id="CP041692">
    <property type="protein sequence ID" value="QDP95924.1"/>
    <property type="molecule type" value="Genomic_DNA"/>
</dbReference>
<gene>
    <name evidence="2" type="ORF">FOE78_08450</name>
</gene>
<proteinExistence type="predicted"/>
<dbReference type="RefSeq" id="WP_143985890.1">
    <property type="nucleotide sequence ID" value="NZ_CP041692.1"/>
</dbReference>
<dbReference type="AlphaFoldDB" id="A0A516PXL7"/>
<dbReference type="OrthoDB" id="3239593at2"/>
<keyword evidence="3" id="KW-1185">Reference proteome</keyword>
<name>A0A516PXL7_9ACTN</name>
<organism evidence="2 3">
    <name type="scientific">Microlunatus elymi</name>
    <dbReference type="NCBI Taxonomy" id="2596828"/>
    <lineage>
        <taxon>Bacteria</taxon>
        <taxon>Bacillati</taxon>
        <taxon>Actinomycetota</taxon>
        <taxon>Actinomycetes</taxon>
        <taxon>Propionibacteriales</taxon>
        <taxon>Propionibacteriaceae</taxon>
        <taxon>Microlunatus</taxon>
    </lineage>
</organism>
<dbReference type="Proteomes" id="UP000319263">
    <property type="component" value="Chromosome"/>
</dbReference>
<dbReference type="Gene3D" id="3.40.190.10">
    <property type="entry name" value="Periplasmic binding protein-like II"/>
    <property type="match status" value="2"/>
</dbReference>